<dbReference type="GO" id="GO:0004536">
    <property type="term" value="F:DNA nuclease activity"/>
    <property type="evidence" value="ECO:0007669"/>
    <property type="project" value="InterPro"/>
</dbReference>
<dbReference type="PANTHER" id="PTHR46124:SF2">
    <property type="entry name" value="D-AMINOACYL-TRNA DEACYLASE"/>
    <property type="match status" value="1"/>
</dbReference>
<dbReference type="InterPro" id="IPR015991">
    <property type="entry name" value="TatD/YcfH-like"/>
</dbReference>
<dbReference type="Pfam" id="PF01026">
    <property type="entry name" value="TatD_DNase"/>
    <property type="match status" value="1"/>
</dbReference>
<dbReference type="GO" id="GO:0005829">
    <property type="term" value="C:cytosol"/>
    <property type="evidence" value="ECO:0007669"/>
    <property type="project" value="TreeGrafter"/>
</dbReference>
<evidence type="ECO:0000313" key="4">
    <source>
        <dbReference type="EMBL" id="EHM13572.1"/>
    </source>
</evidence>
<keyword evidence="2 4" id="KW-0378">Hydrolase</keyword>
<feature type="binding site" evidence="3">
    <location>
        <position position="7"/>
    </location>
    <ligand>
        <name>a divalent metal cation</name>
        <dbReference type="ChEBI" id="CHEBI:60240"/>
        <label>1</label>
    </ligand>
</feature>
<dbReference type="PROSITE" id="PS01137">
    <property type="entry name" value="TATD_1"/>
    <property type="match status" value="1"/>
</dbReference>
<feature type="binding site" evidence="3">
    <location>
        <position position="206"/>
    </location>
    <ligand>
        <name>a divalent metal cation</name>
        <dbReference type="ChEBI" id="CHEBI:60240"/>
        <label>1</label>
    </ligand>
</feature>
<dbReference type="InterPro" id="IPR001130">
    <property type="entry name" value="TatD-like"/>
</dbReference>
<feature type="binding site" evidence="3">
    <location>
        <position position="9"/>
    </location>
    <ligand>
        <name>a divalent metal cation</name>
        <dbReference type="ChEBI" id="CHEBI:60240"/>
        <label>1</label>
    </ligand>
</feature>
<dbReference type="GO" id="GO:0046872">
    <property type="term" value="F:metal ion binding"/>
    <property type="evidence" value="ECO:0007669"/>
    <property type="project" value="UniProtKB-KW"/>
</dbReference>
<dbReference type="PIRSF" id="PIRSF005902">
    <property type="entry name" value="DNase_TatD"/>
    <property type="match status" value="1"/>
</dbReference>
<protein>
    <submittedName>
        <fullName evidence="4">Hydrolase, TatD family</fullName>
    </submittedName>
</protein>
<evidence type="ECO:0000313" key="5">
    <source>
        <dbReference type="Proteomes" id="UP000003806"/>
    </source>
</evidence>
<name>H0ULT1_9BACT</name>
<feature type="binding site" evidence="3">
    <location>
        <position position="156"/>
    </location>
    <ligand>
        <name>a divalent metal cation</name>
        <dbReference type="ChEBI" id="CHEBI:60240"/>
        <label>2</label>
    </ligand>
</feature>
<dbReference type="Gene3D" id="3.20.20.140">
    <property type="entry name" value="Metal-dependent hydrolases"/>
    <property type="match status" value="1"/>
</dbReference>
<dbReference type="OrthoDB" id="9810005at2"/>
<evidence type="ECO:0000256" key="1">
    <source>
        <dbReference type="ARBA" id="ARBA00022723"/>
    </source>
</evidence>
<dbReference type="PANTHER" id="PTHR46124">
    <property type="entry name" value="D-AMINOACYL-TRNA DEACYLASE"/>
    <property type="match status" value="1"/>
</dbReference>
<reference evidence="4 5" key="1">
    <citation type="submission" date="2011-11" db="EMBL/GenBank/DDBJ databases">
        <title>The Noncontiguous Finished genome of Jonquetella anthropi DSM 22815.</title>
        <authorList>
            <consortium name="US DOE Joint Genome Institute (JGI-PGF)"/>
            <person name="Lucas S."/>
            <person name="Copeland A."/>
            <person name="Lapidus A."/>
            <person name="Glavina del Rio T."/>
            <person name="Dalin E."/>
            <person name="Tice H."/>
            <person name="Bruce D."/>
            <person name="Goodwin L."/>
            <person name="Pitluck S."/>
            <person name="Peters L."/>
            <person name="Mikhailova N."/>
            <person name="Held B."/>
            <person name="Kyrpides N."/>
            <person name="Mavromatis K."/>
            <person name="Ivanova N."/>
            <person name="Markowitz V."/>
            <person name="Cheng J.-F."/>
            <person name="Hugenholtz P."/>
            <person name="Woyke T."/>
            <person name="Wu D."/>
            <person name="Gronow S."/>
            <person name="Wellnitz S."/>
            <person name="Brambilla E."/>
            <person name="Klenk H.-P."/>
            <person name="Eisen J.A."/>
        </authorList>
    </citation>
    <scope>NUCLEOTIDE SEQUENCE [LARGE SCALE GENOMIC DNA]</scope>
    <source>
        <strain evidence="4 5">DSM 22815</strain>
    </source>
</reference>
<accession>H0ULT1</accession>
<gene>
    <name evidence="4" type="ORF">JonanDRAFT_1206</name>
</gene>
<dbReference type="InterPro" id="IPR032466">
    <property type="entry name" value="Metal_Hydrolase"/>
</dbReference>
<dbReference type="NCBIfam" id="TIGR00010">
    <property type="entry name" value="YchF/TatD family DNA exonuclease"/>
    <property type="match status" value="1"/>
</dbReference>
<dbReference type="AlphaFoldDB" id="H0ULT1"/>
<keyword evidence="5" id="KW-1185">Reference proteome</keyword>
<keyword evidence="1 3" id="KW-0479">Metal-binding</keyword>
<feature type="binding site" evidence="3">
    <location>
        <position position="132"/>
    </location>
    <ligand>
        <name>a divalent metal cation</name>
        <dbReference type="ChEBI" id="CHEBI:60240"/>
        <label>2</label>
    </ligand>
</feature>
<dbReference type="HOGENOM" id="CLU_031506_4_3_0"/>
<feature type="binding site" evidence="3">
    <location>
        <position position="96"/>
    </location>
    <ligand>
        <name>a divalent metal cation</name>
        <dbReference type="ChEBI" id="CHEBI:60240"/>
        <label>1</label>
    </ligand>
</feature>
<dbReference type="eggNOG" id="COG0084">
    <property type="taxonomic scope" value="Bacteria"/>
</dbReference>
<dbReference type="RefSeq" id="WP_008521660.1">
    <property type="nucleotide sequence ID" value="NZ_CM001376.1"/>
</dbReference>
<dbReference type="InterPro" id="IPR018228">
    <property type="entry name" value="DNase_TatD-rel_CS"/>
</dbReference>
<dbReference type="GO" id="GO:0016788">
    <property type="term" value="F:hydrolase activity, acting on ester bonds"/>
    <property type="evidence" value="ECO:0007669"/>
    <property type="project" value="InterPro"/>
</dbReference>
<dbReference type="SUPFAM" id="SSF51556">
    <property type="entry name" value="Metallo-dependent hydrolases"/>
    <property type="match status" value="1"/>
</dbReference>
<evidence type="ECO:0000256" key="2">
    <source>
        <dbReference type="ARBA" id="ARBA00022801"/>
    </source>
</evidence>
<dbReference type="STRING" id="885272.JonanDRAFT_1206"/>
<dbReference type="Proteomes" id="UP000003806">
    <property type="component" value="Chromosome"/>
</dbReference>
<organism evidence="4 5">
    <name type="scientific">Jonquetella anthropi DSM 22815</name>
    <dbReference type="NCBI Taxonomy" id="885272"/>
    <lineage>
        <taxon>Bacteria</taxon>
        <taxon>Thermotogati</taxon>
        <taxon>Synergistota</taxon>
        <taxon>Synergistia</taxon>
        <taxon>Synergistales</taxon>
        <taxon>Dethiosulfovibrionaceae</taxon>
        <taxon>Jonquetella</taxon>
    </lineage>
</organism>
<proteinExistence type="predicted"/>
<evidence type="ECO:0000256" key="3">
    <source>
        <dbReference type="PIRSR" id="PIRSR005902-1"/>
    </source>
</evidence>
<sequence length="260" mass="28128">MTYIDSHCHLNSPELESLMPDELDACSAANVRGAVIVGTTLDDSRQAISLCRRWGGRMALKATAGVHPHETSALPDGWTDQLKELLGQPETAALGEIGLDYHYNLSPRDRQLDALRLQLRLAGETKKPVVFHVREAYGDFWAVTDSEPTPCGAVLHCFDGTSADAAAGLERGWFIGVTGAVTFASRDELRETLGGVPLESLLVETDCPYMAPVPFRGKTNRPSWVPLVYSKLAGVKNVSVGELAEAVRANAARLFGLEVL</sequence>
<dbReference type="PROSITE" id="PS01091">
    <property type="entry name" value="TATD_3"/>
    <property type="match status" value="1"/>
</dbReference>
<dbReference type="EMBL" id="CM001376">
    <property type="protein sequence ID" value="EHM13572.1"/>
    <property type="molecule type" value="Genomic_DNA"/>
</dbReference>
<dbReference type="CDD" id="cd01310">
    <property type="entry name" value="TatD_DNAse"/>
    <property type="match status" value="1"/>
</dbReference>
<dbReference type="FunFam" id="3.20.20.140:FF:000005">
    <property type="entry name" value="TatD family hydrolase"/>
    <property type="match status" value="1"/>
</dbReference>